<dbReference type="Pfam" id="PF00078">
    <property type="entry name" value="RVT_1"/>
    <property type="match status" value="1"/>
</dbReference>
<dbReference type="Pfam" id="PF05817">
    <property type="entry name" value="Ribophorin_II"/>
    <property type="match status" value="1"/>
</dbReference>
<organism evidence="5 6">
    <name type="scientific">Hibiscus syriacus</name>
    <name type="common">Rose of Sharon</name>
    <dbReference type="NCBI Taxonomy" id="106335"/>
    <lineage>
        <taxon>Eukaryota</taxon>
        <taxon>Viridiplantae</taxon>
        <taxon>Streptophyta</taxon>
        <taxon>Embryophyta</taxon>
        <taxon>Tracheophyta</taxon>
        <taxon>Spermatophyta</taxon>
        <taxon>Magnoliopsida</taxon>
        <taxon>eudicotyledons</taxon>
        <taxon>Gunneridae</taxon>
        <taxon>Pentapetalae</taxon>
        <taxon>rosids</taxon>
        <taxon>malvids</taxon>
        <taxon>Malvales</taxon>
        <taxon>Malvaceae</taxon>
        <taxon>Malvoideae</taxon>
        <taxon>Hibiscus</taxon>
    </lineage>
</organism>
<accession>A0A6A2ZMR1</accession>
<gene>
    <name evidence="5" type="ORF">F3Y22_tig00110858pilonHSYRG00221</name>
</gene>
<dbReference type="InterPro" id="IPR026960">
    <property type="entry name" value="RVT-Znf"/>
</dbReference>
<dbReference type="InterPro" id="IPR043502">
    <property type="entry name" value="DNA/RNA_pol_sf"/>
</dbReference>
<evidence type="ECO:0000313" key="5">
    <source>
        <dbReference type="EMBL" id="KAE8692185.1"/>
    </source>
</evidence>
<feature type="domain" description="Reverse transcriptase" evidence="2">
    <location>
        <begin position="1026"/>
        <end position="1154"/>
    </location>
</feature>
<dbReference type="CDD" id="cd01650">
    <property type="entry name" value="RT_nLTR_like"/>
    <property type="match status" value="1"/>
</dbReference>
<dbReference type="Pfam" id="PF13966">
    <property type="entry name" value="zf-RVT"/>
    <property type="match status" value="1"/>
</dbReference>
<feature type="signal peptide" evidence="1">
    <location>
        <begin position="1"/>
        <end position="20"/>
    </location>
</feature>
<feature type="domain" description="Ribophorin II N-terminal" evidence="3">
    <location>
        <begin position="27"/>
        <end position="161"/>
    </location>
</feature>
<dbReference type="InterPro" id="IPR055373">
    <property type="entry name" value="Ribophorin_II_N"/>
</dbReference>
<name>A0A6A2ZMR1_HIBSY</name>
<sequence length="1683" mass="189301">MARSLVGFMVLLLFLLICEAASIFQPISDSHRSAALELFSPDNGSFKSLEETYKALRTFDVLGIEKKPNVTTTACRLILEAVGSSSSTPKDIFYALKANSVVKCKINDKSFQGIITRLNSAVNDANSLLDFHYSVGGLVLIKSFKADVHLANADGIFRSVKFASEAGCKRAIQSANGTLIGGSRVTVGVAKYKKNRNTHAGANVLQLVGSKLDTVDREEERSSYQWIKEGQSKRTYGLRKGWDMYIPTADSSWVNNSLTGIFKFPFKPDLVKKALAKEGFEVKVVSWGYTVNACIITFSSNEDFLDAWSNFREKLFSWFLWLSLVLNEKGVPLAYCLVELVGLPLFTWNEPFLEKLAGMWGEFVCILEETRSREVFSSAKLLLRVASPFDVPEVFSVGSYGRYFKVKTYLEGSCFKSSVVFGEELQKNFDEGHSADFSKEEDGGYSDEEEDKLEWSAEVVRSKVDTWLQKSQDSGWNEENGEQFLKKQAHMNTNSHGVSENLKFEAESIPNKDYAGLGLRGDVEQILSTQSDDNWDSLSPVTNLIPAGPVVKIKRVELGKSYEFQYLSDSKEEDRCLLTDLASEDVQESEESDLEKEDEGQVLQVGIKEGIEKSSVKRKMGFSVPTCLSVRSAPDGRRGREVTLKDDQNASVCRNISQLTLGKLGRVKEKVKKIKPVLIFIQESKLEHCHVSITRRIGGSLLKGALVFPAQGSKGGLISMWNDSVIKVTNQLVHSSFPKLSQSLLPNSISDHNSVLLEVSSLNWGPKPFRFFNFLLEEKGFDVLVEDLLAEEKNKKKGGGIFRTLQSAKKQIRKWPGSSHLGLSDSISLLEVKICDLERKSQVGFLSKGEWDQLVDFKCELWRLLRIEESIWCQNSRSRWIKDGDKNTRFFHLSAMKRNRVNSIHSLKVDGDFIMDPVSIRASVLNLFKTAYNTISALEVEGFNFDFAQLTASQSAFLEVEFSDQEVWQAIASSDSAKAPGPDGFTMGFYKKYWIYLKEQIMEFFTDFYKGKVWDHGVNHAFLTLIPKNSNPQSIEDYRPISLVGSLYKILSKILSKRILSCGMDIISPTQFAFIPGRQLLDCSYLANEGIDFWRKQGLKGVVFKVDFTSISVLVNGSPTEEFAIAKGLRQGCSLSPFLFNVVGELLHKMLTKAVDLGLFQGFSFGKYQNSFTLSYLHLMTGLQINLAKSKLYGINVENDILDEWATDIGCSTGSLPTIYLGLPLGASKNSEKLWEPVIDNFNKKLAGWKATSLSMAGRLVLIKVEKKKMHWVRWDKVCKPMSGGGMGVIDLNITNRALLGKWVWKFANEKNSIWKKFLCSKHNVSCHSMDISKVLAQKYSWIWRGIVNNFIKDDAIGACLRSHAKLQLGNGNSISFWSDTWLGDFPLKQVFPRIFALSSNKCGKVVDFGSFDLNGWEWNIKTRRNLCDWEVEQLVELLNRLKDIKLVEALEDCLLWDGPGGGMFSVKACRNSLSPIYDNSFRWNECVWLGLVPPRVETFLWKLSHQKVLVRVELGKSEVQLGENILCPLCNQSEESVQHLFITCNVSWELWNKIISYWGVRLALPSDPPSLLSSWSVLRPTSAMWKFIPGSWDEGGNWGHSQRLEPVTLTSFSENIGSTSPITAELKAISKGIDIFVSSEWASKGRLIIESDSKQAVDWINEQALPPVFLNIFVKEIVYCFC</sequence>
<proteinExistence type="predicted"/>
<dbReference type="InterPro" id="IPR000477">
    <property type="entry name" value="RT_dom"/>
</dbReference>
<feature type="domain" description="Reverse transcriptase zinc-binding" evidence="4">
    <location>
        <begin position="1465"/>
        <end position="1552"/>
    </location>
</feature>
<reference evidence="5" key="1">
    <citation type="submission" date="2019-09" db="EMBL/GenBank/DDBJ databases">
        <title>Draft genome information of white flower Hibiscus syriacus.</title>
        <authorList>
            <person name="Kim Y.-M."/>
        </authorList>
    </citation>
    <scope>NUCLEOTIDE SEQUENCE [LARGE SCALE GENOMIC DNA]</scope>
    <source>
        <strain evidence="5">YM2019G1</strain>
    </source>
</reference>
<dbReference type="PANTHER" id="PTHR33116:SF75">
    <property type="entry name" value="RIBONUCLEASE H PROTEIN"/>
    <property type="match status" value="1"/>
</dbReference>
<evidence type="ECO:0000259" key="3">
    <source>
        <dbReference type="Pfam" id="PF05817"/>
    </source>
</evidence>
<evidence type="ECO:0000313" key="6">
    <source>
        <dbReference type="Proteomes" id="UP000436088"/>
    </source>
</evidence>
<dbReference type="EMBL" id="VEPZ02001139">
    <property type="protein sequence ID" value="KAE8692185.1"/>
    <property type="molecule type" value="Genomic_DNA"/>
</dbReference>
<protein>
    <submittedName>
        <fullName evidence="5">Uncharacterized protein</fullName>
    </submittedName>
</protein>
<evidence type="ECO:0000259" key="2">
    <source>
        <dbReference type="Pfam" id="PF00078"/>
    </source>
</evidence>
<dbReference type="PANTHER" id="PTHR33116">
    <property type="entry name" value="REVERSE TRANSCRIPTASE ZINC-BINDING DOMAIN-CONTAINING PROTEIN-RELATED-RELATED"/>
    <property type="match status" value="1"/>
</dbReference>
<evidence type="ECO:0000256" key="1">
    <source>
        <dbReference type="SAM" id="SignalP"/>
    </source>
</evidence>
<evidence type="ECO:0000259" key="4">
    <source>
        <dbReference type="Pfam" id="PF13966"/>
    </source>
</evidence>
<keyword evidence="6" id="KW-1185">Reference proteome</keyword>
<dbReference type="Proteomes" id="UP000436088">
    <property type="component" value="Unassembled WGS sequence"/>
</dbReference>
<comment type="caution">
    <text evidence="5">The sequence shown here is derived from an EMBL/GenBank/DDBJ whole genome shotgun (WGS) entry which is preliminary data.</text>
</comment>
<keyword evidence="1" id="KW-0732">Signal</keyword>
<dbReference type="SUPFAM" id="SSF56672">
    <property type="entry name" value="DNA/RNA polymerases"/>
    <property type="match status" value="1"/>
</dbReference>
<feature type="chain" id="PRO_5025327922" evidence="1">
    <location>
        <begin position="21"/>
        <end position="1683"/>
    </location>
</feature>